<evidence type="ECO:0000313" key="4">
    <source>
        <dbReference type="Proteomes" id="UP000233837"/>
    </source>
</evidence>
<reference evidence="3 4" key="2">
    <citation type="journal article" date="2017" name="Nature">
        <title>The Apostasia genome and the evolution of orchids.</title>
        <authorList>
            <person name="Zhang G.Q."/>
            <person name="Liu K.W."/>
            <person name="Li Z."/>
            <person name="Lohaus R."/>
            <person name="Hsiao Y.Y."/>
            <person name="Niu S.C."/>
            <person name="Wang J.Y."/>
            <person name="Lin Y.C."/>
            <person name="Xu Q."/>
            <person name="Chen L.J."/>
            <person name="Yoshida K."/>
            <person name="Fujiwara S."/>
            <person name="Wang Z.W."/>
            <person name="Zhang Y.Q."/>
            <person name="Mitsuda N."/>
            <person name="Wang M."/>
            <person name="Liu G.H."/>
            <person name="Pecoraro L."/>
            <person name="Huang H.X."/>
            <person name="Xiao X.J."/>
            <person name="Lin M."/>
            <person name="Wu X.Y."/>
            <person name="Wu W.L."/>
            <person name="Chen Y.Y."/>
            <person name="Chang S.B."/>
            <person name="Sakamoto S."/>
            <person name="Ohme-Takagi M."/>
            <person name="Yagi M."/>
            <person name="Zeng S.J."/>
            <person name="Shen C.Y."/>
            <person name="Yeh C.M."/>
            <person name="Luo Y.B."/>
            <person name="Tsai W.C."/>
            <person name="Van de Peer Y."/>
            <person name="Liu Z.J."/>
        </authorList>
    </citation>
    <scope>NUCLEOTIDE SEQUENCE [LARGE SCALE GENOMIC DNA]</scope>
    <source>
        <tissue evidence="3">The whole plant</tissue>
    </source>
</reference>
<proteinExistence type="predicted"/>
<protein>
    <recommendedName>
        <fullName evidence="5">Protein CYCLOPS</fullName>
    </recommendedName>
</protein>
<dbReference type="STRING" id="906689.A0A2I0VI38"/>
<dbReference type="GO" id="GO:0036377">
    <property type="term" value="P:arbuscular mycorrhizal association"/>
    <property type="evidence" value="ECO:0007669"/>
    <property type="project" value="InterPro"/>
</dbReference>
<dbReference type="PANTHER" id="PTHR36890">
    <property type="entry name" value="PROTEIN CYCLOPS"/>
    <property type="match status" value="1"/>
</dbReference>
<dbReference type="AlphaFoldDB" id="A0A2I0VI38"/>
<dbReference type="GO" id="GO:0043565">
    <property type="term" value="F:sequence-specific DNA binding"/>
    <property type="evidence" value="ECO:0007669"/>
    <property type="project" value="InterPro"/>
</dbReference>
<dbReference type="Proteomes" id="UP000233837">
    <property type="component" value="Unassembled WGS sequence"/>
</dbReference>
<keyword evidence="4" id="KW-1185">Reference proteome</keyword>
<dbReference type="EMBL" id="KZ503536">
    <property type="protein sequence ID" value="PKU63082.1"/>
    <property type="molecule type" value="Genomic_DNA"/>
</dbReference>
<organism evidence="3 4">
    <name type="scientific">Dendrobium catenatum</name>
    <dbReference type="NCBI Taxonomy" id="906689"/>
    <lineage>
        <taxon>Eukaryota</taxon>
        <taxon>Viridiplantae</taxon>
        <taxon>Streptophyta</taxon>
        <taxon>Embryophyta</taxon>
        <taxon>Tracheophyta</taxon>
        <taxon>Spermatophyta</taxon>
        <taxon>Magnoliopsida</taxon>
        <taxon>Liliopsida</taxon>
        <taxon>Asparagales</taxon>
        <taxon>Orchidaceae</taxon>
        <taxon>Epidendroideae</taxon>
        <taxon>Malaxideae</taxon>
        <taxon>Dendrobiinae</taxon>
        <taxon>Dendrobium</taxon>
    </lineage>
</organism>
<evidence type="ECO:0000256" key="1">
    <source>
        <dbReference type="SAM" id="Coils"/>
    </source>
</evidence>
<evidence type="ECO:0000256" key="2">
    <source>
        <dbReference type="SAM" id="MobiDB-lite"/>
    </source>
</evidence>
<accession>A0A2I0VI38</accession>
<feature type="compositionally biased region" description="Basic and acidic residues" evidence="2">
    <location>
        <begin position="394"/>
        <end position="404"/>
    </location>
</feature>
<dbReference type="InterPro" id="IPR040036">
    <property type="entry name" value="CYCLOPS"/>
</dbReference>
<evidence type="ECO:0000313" key="3">
    <source>
        <dbReference type="EMBL" id="PKU63082.1"/>
    </source>
</evidence>
<evidence type="ECO:0008006" key="5">
    <source>
        <dbReference type="Google" id="ProtNLM"/>
    </source>
</evidence>
<dbReference type="GO" id="GO:0005634">
    <property type="term" value="C:nucleus"/>
    <property type="evidence" value="ECO:0007669"/>
    <property type="project" value="InterPro"/>
</dbReference>
<feature type="region of interest" description="Disordered" evidence="2">
    <location>
        <begin position="377"/>
        <end position="413"/>
    </location>
</feature>
<name>A0A2I0VI38_9ASPA</name>
<feature type="compositionally biased region" description="Basic and acidic residues" evidence="2">
    <location>
        <begin position="377"/>
        <end position="386"/>
    </location>
</feature>
<gene>
    <name evidence="3" type="ORF">MA16_Dca024911</name>
</gene>
<reference evidence="3 4" key="1">
    <citation type="journal article" date="2016" name="Sci. Rep.">
        <title>The Dendrobium catenatum Lindl. genome sequence provides insights into polysaccharide synthase, floral development and adaptive evolution.</title>
        <authorList>
            <person name="Zhang G.Q."/>
            <person name="Xu Q."/>
            <person name="Bian C."/>
            <person name="Tsai W.C."/>
            <person name="Yeh C.M."/>
            <person name="Liu K.W."/>
            <person name="Yoshida K."/>
            <person name="Zhang L.S."/>
            <person name="Chang S.B."/>
            <person name="Chen F."/>
            <person name="Shi Y."/>
            <person name="Su Y.Y."/>
            <person name="Zhang Y.Q."/>
            <person name="Chen L.J."/>
            <person name="Yin Y."/>
            <person name="Lin M."/>
            <person name="Huang H."/>
            <person name="Deng H."/>
            <person name="Wang Z.W."/>
            <person name="Zhu S.L."/>
            <person name="Zhao X."/>
            <person name="Deng C."/>
            <person name="Niu S.C."/>
            <person name="Huang J."/>
            <person name="Wang M."/>
            <person name="Liu G.H."/>
            <person name="Yang H.J."/>
            <person name="Xiao X.J."/>
            <person name="Hsiao Y.Y."/>
            <person name="Wu W.L."/>
            <person name="Chen Y.Y."/>
            <person name="Mitsuda N."/>
            <person name="Ohme-Takagi M."/>
            <person name="Luo Y.B."/>
            <person name="Van de Peer Y."/>
            <person name="Liu Z.J."/>
        </authorList>
    </citation>
    <scope>NUCLEOTIDE SEQUENCE [LARGE SCALE GENOMIC DNA]</scope>
    <source>
        <tissue evidence="3">The whole plant</tissue>
    </source>
</reference>
<keyword evidence="1" id="KW-0175">Coiled coil</keyword>
<feature type="coiled-coil region" evidence="1">
    <location>
        <begin position="413"/>
        <end position="472"/>
    </location>
</feature>
<dbReference type="PANTHER" id="PTHR36890:SF1">
    <property type="entry name" value="PROTEIN CYCLOPS"/>
    <property type="match status" value="1"/>
</dbReference>
<sequence>MEMEGSGFSELLRNTTEEILIKSMMDNPIGNPVPSMEMLGFKNIMQPFRADSEELFNGWIESPASAITHQTHQASTRISADLGLSQQNAVSFTKKSSDFYSSHQNIITCDEQFSHPGQYSLRNSEEDGTQASNFYLAMAGFSQPLIRSRSSELRRKYAAMQDSQIKVIPQPPHNMPTHGVHRFQQNFTNMSNFCNNPMAEIPNQLQNIMSPSKLSTSSFNPPIATADMISSVVNMLKGTLEPKKIDRNVDEETVEGRSYDMLTSQEAACSRSSIQGVGDETTVLHILSPVHVPASGSFATLENSLELSMKGYPTEANYIQMSTMSREPSQSDSSTAAPAVSTGFEVCDGTAQSKPAFSTCSYSGKQVGYGSLELESRDKVGKEDSTKKRRVERSRKMAEAKERNSTPSISSDMQGILRRWENLEKEVRSLKLNLSFMNRKDSEQTKQIEELLKQNEELTKEKERLLEEMEQNIS</sequence>